<comment type="subunit">
    <text evidence="1">Heterodimer of LeuC and LeuD.</text>
</comment>
<dbReference type="EMBL" id="CP037901">
    <property type="protein sequence ID" value="QBP13720.1"/>
    <property type="molecule type" value="Genomic_DNA"/>
</dbReference>
<organism evidence="10 11">
    <name type="scientific">Cupriavidus metallidurans</name>
    <dbReference type="NCBI Taxonomy" id="119219"/>
    <lineage>
        <taxon>Bacteria</taxon>
        <taxon>Pseudomonadati</taxon>
        <taxon>Pseudomonadota</taxon>
        <taxon>Betaproteobacteria</taxon>
        <taxon>Burkholderiales</taxon>
        <taxon>Burkholderiaceae</taxon>
        <taxon>Cupriavidus</taxon>
    </lineage>
</organism>
<evidence type="ECO:0000256" key="1">
    <source>
        <dbReference type="ARBA" id="ARBA00011271"/>
    </source>
</evidence>
<keyword evidence="6" id="KW-0411">Iron-sulfur</keyword>
<dbReference type="Gene3D" id="3.30.499.10">
    <property type="entry name" value="Aconitase, domain 3"/>
    <property type="match status" value="2"/>
</dbReference>
<dbReference type="InterPro" id="IPR015931">
    <property type="entry name" value="Acnase/IPM_dHydase_lsu_aba_1/3"/>
</dbReference>
<dbReference type="InterPro" id="IPR001030">
    <property type="entry name" value="Acoase/IPM_deHydtase_lsu_aba"/>
</dbReference>
<dbReference type="PANTHER" id="PTHR43822">
    <property type="entry name" value="HOMOACONITASE, MITOCHONDRIAL-RELATED"/>
    <property type="match status" value="1"/>
</dbReference>
<dbReference type="PRINTS" id="PR00415">
    <property type="entry name" value="ACONITASE"/>
</dbReference>
<gene>
    <name evidence="10" type="ORF">DDF84_029505</name>
</gene>
<feature type="domain" description="Aconitase/3-isopropylmalate dehydratase large subunit alpha/beta/alpha" evidence="9">
    <location>
        <begin position="38"/>
        <end position="306"/>
    </location>
</feature>
<accession>A0A132HAC9</accession>
<dbReference type="Pfam" id="PF00330">
    <property type="entry name" value="Aconitase"/>
    <property type="match status" value="2"/>
</dbReference>
<dbReference type="RefSeq" id="WP_011518077.1">
    <property type="nucleotide sequence ID" value="NZ_CP026544.1"/>
</dbReference>
<dbReference type="InterPro" id="IPR006251">
    <property type="entry name" value="Homoacnase/IPMdehydase_lsu"/>
</dbReference>
<evidence type="ECO:0000256" key="5">
    <source>
        <dbReference type="ARBA" id="ARBA00023004"/>
    </source>
</evidence>
<dbReference type="OMA" id="IAYLGAC"/>
<dbReference type="NCBIfam" id="TIGR01343">
    <property type="entry name" value="hacA_fam"/>
    <property type="match status" value="1"/>
</dbReference>
<reference evidence="10 11" key="1">
    <citation type="submission" date="2019-03" db="EMBL/GenBank/DDBJ databases">
        <title>Comparative insights into the high quality Complete genome sequence of highly metal resistant Cupriavidus metallidurans strain BS1 isolated from a gold-copper mine.</title>
        <authorList>
            <person name="Mazhar H.S."/>
            <person name="Rensing C."/>
        </authorList>
    </citation>
    <scope>NUCLEOTIDE SEQUENCE [LARGE SCALE GENOMIC DNA]</scope>
    <source>
        <strain evidence="10 11">BS1</strain>
    </source>
</reference>
<dbReference type="InterPro" id="IPR033941">
    <property type="entry name" value="IPMI_cat"/>
</dbReference>
<evidence type="ECO:0000256" key="7">
    <source>
        <dbReference type="ARBA" id="ARBA00023239"/>
    </source>
</evidence>
<keyword evidence="3" id="KW-0004">4Fe-4S</keyword>
<name>A0A132HAC9_9BURK</name>
<dbReference type="InterPro" id="IPR050067">
    <property type="entry name" value="IPM_dehydratase_rel_enz"/>
</dbReference>
<evidence type="ECO:0000313" key="11">
    <source>
        <dbReference type="Proteomes" id="UP000253772"/>
    </source>
</evidence>
<dbReference type="OrthoDB" id="9802769at2"/>
<evidence type="ECO:0000256" key="4">
    <source>
        <dbReference type="ARBA" id="ARBA00022723"/>
    </source>
</evidence>
<keyword evidence="4" id="KW-0479">Metal-binding</keyword>
<keyword evidence="5" id="KW-0408">Iron</keyword>
<evidence type="ECO:0000259" key="9">
    <source>
        <dbReference type="Pfam" id="PF00330"/>
    </source>
</evidence>
<dbReference type="CDD" id="cd01583">
    <property type="entry name" value="IPMI"/>
    <property type="match status" value="1"/>
</dbReference>
<dbReference type="AlphaFoldDB" id="A0A132HAC9"/>
<keyword evidence="8" id="KW-0100">Branched-chain amino acid biosynthesis</keyword>
<keyword evidence="2" id="KW-0028">Amino-acid biosynthesis</keyword>
<dbReference type="NCBIfam" id="NF001614">
    <property type="entry name" value="PRK00402.1"/>
    <property type="match status" value="1"/>
</dbReference>
<dbReference type="InterPro" id="IPR036008">
    <property type="entry name" value="Aconitase_4Fe-4S_dom"/>
</dbReference>
<dbReference type="PANTHER" id="PTHR43822:SF2">
    <property type="entry name" value="HOMOACONITASE, MITOCHONDRIAL"/>
    <property type="match status" value="1"/>
</dbReference>
<evidence type="ECO:0000256" key="8">
    <source>
        <dbReference type="ARBA" id="ARBA00023304"/>
    </source>
</evidence>
<evidence type="ECO:0000313" key="10">
    <source>
        <dbReference type="EMBL" id="QBP13720.1"/>
    </source>
</evidence>
<dbReference type="SUPFAM" id="SSF53732">
    <property type="entry name" value="Aconitase iron-sulfur domain"/>
    <property type="match status" value="1"/>
</dbReference>
<dbReference type="GO" id="GO:0051539">
    <property type="term" value="F:4 iron, 4 sulfur cluster binding"/>
    <property type="evidence" value="ECO:0007669"/>
    <property type="project" value="UniProtKB-KW"/>
</dbReference>
<evidence type="ECO:0000256" key="2">
    <source>
        <dbReference type="ARBA" id="ARBA00022430"/>
    </source>
</evidence>
<feature type="domain" description="Aconitase/3-isopropylmalate dehydratase large subunit alpha/beta/alpha" evidence="9">
    <location>
        <begin position="308"/>
        <end position="430"/>
    </location>
</feature>
<keyword evidence="7" id="KW-0456">Lyase</keyword>
<dbReference type="GO" id="GO:0046872">
    <property type="term" value="F:metal ion binding"/>
    <property type="evidence" value="ECO:0007669"/>
    <property type="project" value="UniProtKB-KW"/>
</dbReference>
<evidence type="ECO:0000256" key="3">
    <source>
        <dbReference type="ARBA" id="ARBA00022485"/>
    </source>
</evidence>
<protein>
    <submittedName>
        <fullName evidence="10">3-isopropylmalate dehydratase large subunit</fullName>
    </submittedName>
</protein>
<dbReference type="Proteomes" id="UP000253772">
    <property type="component" value="Chromosome c2"/>
</dbReference>
<dbReference type="GO" id="GO:0003861">
    <property type="term" value="F:3-isopropylmalate dehydratase activity"/>
    <property type="evidence" value="ECO:0007669"/>
    <property type="project" value="InterPro"/>
</dbReference>
<keyword evidence="2" id="KW-0432">Leucine biosynthesis</keyword>
<dbReference type="GO" id="GO:0009098">
    <property type="term" value="P:L-leucine biosynthetic process"/>
    <property type="evidence" value="ECO:0007669"/>
    <property type="project" value="UniProtKB-KW"/>
</dbReference>
<sequence length="440" mass="45860">MTLPHGKTAVDPSQLPATLAQKLVARAAGVSHVTPGSVVMCKVDLAMSHDSSGPRRVAPLLRELGAKVWDPSRFVVVTDHYVPAADPEAESILRFTRDWVREAGIQNFIDNEGICHVVLPERGHILPGRFIVGGDSHSPTGGAFGAYMFGIGATEMAGVLATGEIWLRVPNTIRVEWQGTLSDGVCAKDIMLFLCATLGMAGGRYEVIEYTGSTVKTLSMQERMTLTNMSTELGAQTALIAPDATTMAWLADAGVDAATLAAIEPRQWRSDADAPVLATHRFDAGTLVPQVAAPHSPANSGPVDQAAGAPIEIAYLGACTGAKLEDLRMAARVLRGRKVAPGVSLKVAPASLRDQQQAATEGTLGVLMDAGAELLPNACNACAGYGATRFPAGSRAIASTARNFPGRMGDAGSAVWLASPMTVAASAATGCITDPRTLLA</sequence>
<evidence type="ECO:0000256" key="6">
    <source>
        <dbReference type="ARBA" id="ARBA00023014"/>
    </source>
</evidence>
<proteinExistence type="predicted"/>